<evidence type="ECO:0000313" key="2">
    <source>
        <dbReference type="EMBL" id="PZW39724.1"/>
    </source>
</evidence>
<name>A0A2W7HZ02_9FLAO</name>
<keyword evidence="3" id="KW-1185">Reference proteome</keyword>
<proteinExistence type="predicted"/>
<dbReference type="AlphaFoldDB" id="A0A2W7HZ02"/>
<evidence type="ECO:0000259" key="1">
    <source>
        <dbReference type="PROSITE" id="PS51462"/>
    </source>
</evidence>
<dbReference type="InterPro" id="IPR000086">
    <property type="entry name" value="NUDIX_hydrolase_dom"/>
</dbReference>
<dbReference type="PANTHER" id="PTHR43736:SF1">
    <property type="entry name" value="DIHYDRONEOPTERIN TRIPHOSPHATE DIPHOSPHATASE"/>
    <property type="match status" value="1"/>
</dbReference>
<protein>
    <submittedName>
        <fullName evidence="2">ADP-ribose pyrophosphatase YjhB (NUDIX family)</fullName>
    </submittedName>
</protein>
<dbReference type="Proteomes" id="UP000249542">
    <property type="component" value="Unassembled WGS sequence"/>
</dbReference>
<gene>
    <name evidence="2" type="ORF">LX95_02088</name>
</gene>
<dbReference type="SUPFAM" id="SSF55811">
    <property type="entry name" value="Nudix"/>
    <property type="match status" value="1"/>
</dbReference>
<comment type="caution">
    <text evidence="2">The sequence shown here is derived from an EMBL/GenBank/DDBJ whole genome shotgun (WGS) entry which is preliminary data.</text>
</comment>
<dbReference type="RefSeq" id="WP_111541365.1">
    <property type="nucleotide sequence ID" value="NZ_QKYV01000005.1"/>
</dbReference>
<dbReference type="Pfam" id="PF00293">
    <property type="entry name" value="NUDIX"/>
    <property type="match status" value="1"/>
</dbReference>
<dbReference type="InterPro" id="IPR015797">
    <property type="entry name" value="NUDIX_hydrolase-like_dom_sf"/>
</dbReference>
<dbReference type="PANTHER" id="PTHR43736">
    <property type="entry name" value="ADP-RIBOSE PYROPHOSPHATASE"/>
    <property type="match status" value="1"/>
</dbReference>
<dbReference type="PROSITE" id="PS51462">
    <property type="entry name" value="NUDIX"/>
    <property type="match status" value="1"/>
</dbReference>
<dbReference type="Gene3D" id="3.90.79.10">
    <property type="entry name" value="Nucleoside Triphosphate Pyrophosphohydrolase"/>
    <property type="match status" value="1"/>
</dbReference>
<evidence type="ECO:0000313" key="3">
    <source>
        <dbReference type="Proteomes" id="UP000249542"/>
    </source>
</evidence>
<dbReference type="EMBL" id="QKYV01000005">
    <property type="protein sequence ID" value="PZW39724.1"/>
    <property type="molecule type" value="Genomic_DNA"/>
</dbReference>
<feature type="domain" description="Nudix hydrolase" evidence="1">
    <location>
        <begin position="67"/>
        <end position="196"/>
    </location>
</feature>
<sequence length="207" mass="24483">MYKVFVNDIPLILSTEKEIGSQYTSIPIKKAKIKRIIKKVSKGELFYVNLYHEKEEKLLKILKKKLKTIVAGGGMVYNQKGEILFIKRNGRWDLPKGKAEKKETIEETSIREVEEETMVEGLEITKFLQTTYHILKRNGKYKLKETHWFEMKTSYEGELVPQEKEGITKVKWKDFEQSQKALKKSYENIKLLFPKEYLIQHPKNRIV</sequence>
<reference evidence="2 3" key="1">
    <citation type="submission" date="2018-06" db="EMBL/GenBank/DDBJ databases">
        <title>Genomic Encyclopedia of Archaeal and Bacterial Type Strains, Phase II (KMG-II): from individual species to whole genera.</title>
        <authorList>
            <person name="Goeker M."/>
        </authorList>
    </citation>
    <scope>NUCLEOTIDE SEQUENCE [LARGE SCALE GENOMIC DNA]</scope>
    <source>
        <strain evidence="2 3">DSM 15361</strain>
    </source>
</reference>
<accession>A0A2W7HZ02</accession>
<dbReference type="CDD" id="cd03673">
    <property type="entry name" value="NUDIX_Ap6A_hydrolase"/>
    <property type="match status" value="1"/>
</dbReference>
<organism evidence="2 3">
    <name type="scientific">Mesonia algae</name>
    <dbReference type="NCBI Taxonomy" id="213248"/>
    <lineage>
        <taxon>Bacteria</taxon>
        <taxon>Pseudomonadati</taxon>
        <taxon>Bacteroidota</taxon>
        <taxon>Flavobacteriia</taxon>
        <taxon>Flavobacteriales</taxon>
        <taxon>Flavobacteriaceae</taxon>
        <taxon>Mesonia</taxon>
    </lineage>
</organism>